<dbReference type="EMBL" id="GGEC01036381">
    <property type="protein sequence ID" value="MBX16865.1"/>
    <property type="molecule type" value="Transcribed_RNA"/>
</dbReference>
<evidence type="ECO:0000313" key="2">
    <source>
        <dbReference type="EMBL" id="MBX16869.1"/>
    </source>
</evidence>
<dbReference type="AlphaFoldDB" id="A0A2P2LFY8"/>
<dbReference type="EMBL" id="GGEC01036385">
    <property type="protein sequence ID" value="MBX16869.1"/>
    <property type="molecule type" value="Transcribed_RNA"/>
</dbReference>
<organism evidence="2">
    <name type="scientific">Rhizophora mucronata</name>
    <name type="common">Asiatic mangrove</name>
    <dbReference type="NCBI Taxonomy" id="61149"/>
    <lineage>
        <taxon>Eukaryota</taxon>
        <taxon>Viridiplantae</taxon>
        <taxon>Streptophyta</taxon>
        <taxon>Embryophyta</taxon>
        <taxon>Tracheophyta</taxon>
        <taxon>Spermatophyta</taxon>
        <taxon>Magnoliopsida</taxon>
        <taxon>eudicotyledons</taxon>
        <taxon>Gunneridae</taxon>
        <taxon>Pentapetalae</taxon>
        <taxon>rosids</taxon>
        <taxon>fabids</taxon>
        <taxon>Malpighiales</taxon>
        <taxon>Rhizophoraceae</taxon>
        <taxon>Rhizophora</taxon>
    </lineage>
</organism>
<proteinExistence type="predicted"/>
<keyword evidence="1" id="KW-0812">Transmembrane</keyword>
<name>A0A2P2LFY8_RHIMU</name>
<accession>A0A2P2LFY8</accession>
<keyword evidence="1" id="KW-0472">Membrane</keyword>
<keyword evidence="1" id="KW-1133">Transmembrane helix</keyword>
<protein>
    <submittedName>
        <fullName evidence="2">Set</fullName>
    </submittedName>
</protein>
<feature type="transmembrane region" description="Helical" evidence="1">
    <location>
        <begin position="12"/>
        <end position="34"/>
    </location>
</feature>
<reference evidence="2" key="1">
    <citation type="submission" date="2018-02" db="EMBL/GenBank/DDBJ databases">
        <title>Rhizophora mucronata_Transcriptome.</title>
        <authorList>
            <person name="Meera S.P."/>
            <person name="Sreeshan A."/>
            <person name="Augustine A."/>
        </authorList>
    </citation>
    <scope>NUCLEOTIDE SEQUENCE</scope>
    <source>
        <tissue evidence="2">Leaf</tissue>
    </source>
</reference>
<evidence type="ECO:0000256" key="1">
    <source>
        <dbReference type="SAM" id="Phobius"/>
    </source>
</evidence>
<sequence>MERTSCSSIGLFSSSLFSATFIFFPLSATIFFSLSLPPSLTHSQPQGKKK</sequence>